<keyword evidence="3" id="KW-1185">Reference proteome</keyword>
<dbReference type="GO" id="GO:0019991">
    <property type="term" value="P:septate junction assembly"/>
    <property type="evidence" value="ECO:0007669"/>
    <property type="project" value="InterPro"/>
</dbReference>
<organism evidence="2 3">
    <name type="scientific">Henosepilachna vigintioctopunctata</name>
    <dbReference type="NCBI Taxonomy" id="420089"/>
    <lineage>
        <taxon>Eukaryota</taxon>
        <taxon>Metazoa</taxon>
        <taxon>Ecdysozoa</taxon>
        <taxon>Arthropoda</taxon>
        <taxon>Hexapoda</taxon>
        <taxon>Insecta</taxon>
        <taxon>Pterygota</taxon>
        <taxon>Neoptera</taxon>
        <taxon>Endopterygota</taxon>
        <taxon>Coleoptera</taxon>
        <taxon>Polyphaga</taxon>
        <taxon>Cucujiformia</taxon>
        <taxon>Coccinelloidea</taxon>
        <taxon>Coccinellidae</taxon>
        <taxon>Epilachninae</taxon>
        <taxon>Epilachnini</taxon>
        <taxon>Henosepilachna</taxon>
    </lineage>
</organism>
<dbReference type="Proteomes" id="UP001431783">
    <property type="component" value="Unassembled WGS sequence"/>
</dbReference>
<reference evidence="2 3" key="1">
    <citation type="submission" date="2023-03" db="EMBL/GenBank/DDBJ databases">
        <title>Genome insight into feeding habits of ladybird beetles.</title>
        <authorList>
            <person name="Li H.-S."/>
            <person name="Huang Y.-H."/>
            <person name="Pang H."/>
        </authorList>
    </citation>
    <scope>NUCLEOTIDE SEQUENCE [LARGE SCALE GENOMIC DNA]</scope>
    <source>
        <strain evidence="2">SYSU_2023b</strain>
        <tissue evidence="2">Whole body</tissue>
    </source>
</reference>
<name>A0AAW1UYB1_9CUCU</name>
<gene>
    <name evidence="2" type="ORF">WA026_010991</name>
</gene>
<dbReference type="InterPro" id="IPR038976">
    <property type="entry name" value="Ssk"/>
</dbReference>
<dbReference type="AlphaFoldDB" id="A0AAW1UYB1"/>
<proteinExistence type="predicted"/>
<keyword evidence="1" id="KW-1133">Transmembrane helix</keyword>
<evidence type="ECO:0000313" key="2">
    <source>
        <dbReference type="EMBL" id="KAK9885498.1"/>
    </source>
</evidence>
<evidence type="ECO:0000256" key="1">
    <source>
        <dbReference type="SAM" id="Phobius"/>
    </source>
</evidence>
<protein>
    <submittedName>
        <fullName evidence="2">Uncharacterized protein</fullName>
    </submittedName>
</protein>
<accession>A0AAW1UYB1</accession>
<evidence type="ECO:0000313" key="3">
    <source>
        <dbReference type="Proteomes" id="UP001431783"/>
    </source>
</evidence>
<dbReference type="GO" id="GO:0005886">
    <property type="term" value="C:plasma membrane"/>
    <property type="evidence" value="ECO:0007669"/>
    <property type="project" value="TreeGrafter"/>
</dbReference>
<comment type="caution">
    <text evidence="2">The sequence shown here is derived from an EMBL/GenBank/DDBJ whole genome shotgun (WGS) entry which is preliminary data.</text>
</comment>
<dbReference type="PANTHER" id="PTHR36692">
    <property type="entry name" value="PROTEIN SNAKESKIN"/>
    <property type="match status" value="1"/>
</dbReference>
<dbReference type="PANTHER" id="PTHR36692:SF2">
    <property type="entry name" value="GEO12064P1"/>
    <property type="match status" value="1"/>
</dbReference>
<feature type="transmembrane region" description="Helical" evidence="1">
    <location>
        <begin position="36"/>
        <end position="54"/>
    </location>
</feature>
<sequence length="124" mass="13146">MAINRLTIIKAIELALAVTCLILHTKSWTGNSTAELVSIGAFAGFTIILGGLFIGKFVDSAVGSRLDLYYSIVGVVLFVAAGYYNIDIFKDGGADSKNYGLIKGSLAIINAVVFLIDALLGWRA</sequence>
<dbReference type="EMBL" id="JARQZJ010000095">
    <property type="protein sequence ID" value="KAK9885498.1"/>
    <property type="molecule type" value="Genomic_DNA"/>
</dbReference>
<keyword evidence="1" id="KW-0472">Membrane</keyword>
<feature type="transmembrane region" description="Helical" evidence="1">
    <location>
        <begin position="66"/>
        <end position="84"/>
    </location>
</feature>
<feature type="transmembrane region" description="Helical" evidence="1">
    <location>
        <begin position="104"/>
        <end position="122"/>
    </location>
</feature>
<keyword evidence="1" id="KW-0812">Transmembrane</keyword>